<accession>A0A271KKH3</accession>
<proteinExistence type="predicted"/>
<gene>
    <name evidence="1" type="ORF">CIT31_15635</name>
</gene>
<dbReference type="RefSeq" id="WP_095519413.1">
    <property type="nucleotide sequence ID" value="NZ_NPKH01000020.1"/>
</dbReference>
<name>A0A271KKH3_9HYPH</name>
<comment type="caution">
    <text evidence="1">The sequence shown here is derived from an EMBL/GenBank/DDBJ whole genome shotgun (WGS) entry which is preliminary data.</text>
</comment>
<keyword evidence="2" id="KW-1185">Reference proteome</keyword>
<dbReference type="Proteomes" id="UP000215931">
    <property type="component" value="Unassembled WGS sequence"/>
</dbReference>
<evidence type="ECO:0000313" key="2">
    <source>
        <dbReference type="Proteomes" id="UP000215931"/>
    </source>
</evidence>
<sequence length="76" mass="8336">MNSGKMQDISTLTKLVTPEMSTKQLMKAARKAHPKASKKAIARAAFYSLIANADNQDPGKSKRLQAFAISERIQSD</sequence>
<dbReference type="EMBL" id="NPKH01000020">
    <property type="protein sequence ID" value="PAP95607.1"/>
    <property type="molecule type" value="Genomic_DNA"/>
</dbReference>
<evidence type="ECO:0000313" key="1">
    <source>
        <dbReference type="EMBL" id="PAP95607.1"/>
    </source>
</evidence>
<dbReference type="OrthoDB" id="8163711at2"/>
<organism evidence="1 2">
    <name type="scientific">Mesorhizobium wenxiniae</name>
    <dbReference type="NCBI Taxonomy" id="2014805"/>
    <lineage>
        <taxon>Bacteria</taxon>
        <taxon>Pseudomonadati</taxon>
        <taxon>Pseudomonadota</taxon>
        <taxon>Alphaproteobacteria</taxon>
        <taxon>Hyphomicrobiales</taxon>
        <taxon>Phyllobacteriaceae</taxon>
        <taxon>Mesorhizobium</taxon>
    </lineage>
</organism>
<dbReference type="AlphaFoldDB" id="A0A271KKH3"/>
<reference evidence="1 2" key="1">
    <citation type="submission" date="2017-08" db="EMBL/GenBank/DDBJ databases">
        <title>Mesorhizobium wenxinae sp. nov., a novel rhizobial species isolated from root nodules of chickpea (Cicer arietinum L.).</title>
        <authorList>
            <person name="Zhang J."/>
        </authorList>
    </citation>
    <scope>NUCLEOTIDE SEQUENCE [LARGE SCALE GENOMIC DNA]</scope>
    <source>
        <strain evidence="2">WYCCWR 10019</strain>
    </source>
</reference>
<protein>
    <submittedName>
        <fullName evidence="1">Uncharacterized protein</fullName>
    </submittedName>
</protein>